<dbReference type="Proteomes" id="UP001652581">
    <property type="component" value="Chromosome X"/>
</dbReference>
<name>A0ABM5CUS1_VICPA</name>
<feature type="domain" description="BEN" evidence="4">
    <location>
        <begin position="566"/>
        <end position="664"/>
    </location>
</feature>
<organism evidence="5 6">
    <name type="scientific">Vicugna pacos</name>
    <name type="common">Alpaca</name>
    <name type="synonym">Lama pacos</name>
    <dbReference type="NCBI Taxonomy" id="30538"/>
    <lineage>
        <taxon>Eukaryota</taxon>
        <taxon>Metazoa</taxon>
        <taxon>Chordata</taxon>
        <taxon>Craniata</taxon>
        <taxon>Vertebrata</taxon>
        <taxon>Euteleostomi</taxon>
        <taxon>Mammalia</taxon>
        <taxon>Eutheria</taxon>
        <taxon>Laurasiatheria</taxon>
        <taxon>Artiodactyla</taxon>
        <taxon>Tylopoda</taxon>
        <taxon>Camelidae</taxon>
        <taxon>Vicugna</taxon>
    </lineage>
</organism>
<dbReference type="PANTHER" id="PTHR47305">
    <property type="entry name" value="BEN DOMAIN-CONTAINING PROTEIN 2"/>
    <property type="match status" value="1"/>
</dbReference>
<evidence type="ECO:0000259" key="4">
    <source>
        <dbReference type="PROSITE" id="PS51457"/>
    </source>
</evidence>
<proteinExistence type="predicted"/>
<evidence type="ECO:0000313" key="6">
    <source>
        <dbReference type="RefSeq" id="XP_072812402.1"/>
    </source>
</evidence>
<dbReference type="RefSeq" id="XP_072812402.1">
    <property type="nucleotide sequence ID" value="XM_072956301.1"/>
</dbReference>
<sequence length="679" mass="74409">MSEKQDYVVITIEDSDDDDDNVIMEESNTEITENTFSSDKILTVQPDFQGNSDNAQQPSQLSYGVDDQAVSEVNHPANLKRYSLNSADVGFIPLHKKGRLSVPRENNMVLQELLENIERQVNRLCEIVSRMQHSLEKSLSLNDGDCNPTIPVERQENGAEINPVGTSLQSAALPKLQEPVLTESPPLPKIVSSYSLQPCLTPGSPFSDPGVPSFFSEGAESTNSVISPAQANLAVPTAVLPQGEPSLADTPKTPSTIMENNSVSPDTALPPRCILPNSAVEKFILIEMPGKAENNLENSSQTMYYPALLGNISGPDTNSSSYSVPTNFALEKVILIETPGKAEASVENSSQTNSVGNDSGPDTASSTHYIPHNFGYLGDPKRNVRILDIHLMTAQKKTKPNLAARYLVRILFSKETLMSSSVSVNSKGRQPLDPNKMAAIREYLAAVFPNHDLREHGKDWQACISDINALIWHLCFEAKRKLQKTVDNNKDPTNPDRPTSADSNDKRNGSGGESSSQLSQQAAVSETRENGNSQQNISALPEGIKEPSTDNSMVSYETLEYLGNPCRNIQLPKLVLNIAKQKSCPELSARYLIRNLFTEEILIQSNVYGTLGRGVFALDSNKINALREFLQDIYPASDLSETGRDWKLCVTAINSCIRSLRYHLRNSTSKSQSPPTTTS</sequence>
<evidence type="ECO:0000256" key="1">
    <source>
        <dbReference type="ARBA" id="ARBA00004123"/>
    </source>
</evidence>
<dbReference type="Gene3D" id="1.10.10.2590">
    <property type="entry name" value="BEN domain"/>
    <property type="match status" value="1"/>
</dbReference>
<evidence type="ECO:0000256" key="2">
    <source>
        <dbReference type="ARBA" id="ARBA00023242"/>
    </source>
</evidence>
<comment type="subcellular location">
    <subcellularLocation>
        <location evidence="1">Nucleus</location>
    </subcellularLocation>
</comment>
<dbReference type="Pfam" id="PF10523">
    <property type="entry name" value="BEN"/>
    <property type="match status" value="2"/>
</dbReference>
<protein>
    <submittedName>
        <fullName evidence="6">BEN domain-containing protein 2 isoform X4</fullName>
    </submittedName>
</protein>
<dbReference type="PANTHER" id="PTHR47305:SF3">
    <property type="entry name" value="BEN DOMAIN-CONTAINING PROTEIN 2"/>
    <property type="match status" value="1"/>
</dbReference>
<reference evidence="6" key="1">
    <citation type="submission" date="2025-08" db="UniProtKB">
        <authorList>
            <consortium name="RefSeq"/>
        </authorList>
    </citation>
    <scope>IDENTIFICATION</scope>
</reference>
<dbReference type="PROSITE" id="PS51457">
    <property type="entry name" value="BEN"/>
    <property type="match status" value="2"/>
</dbReference>
<evidence type="ECO:0000313" key="5">
    <source>
        <dbReference type="Proteomes" id="UP001652581"/>
    </source>
</evidence>
<evidence type="ECO:0000256" key="3">
    <source>
        <dbReference type="SAM" id="MobiDB-lite"/>
    </source>
</evidence>
<dbReference type="SMART" id="SM01025">
    <property type="entry name" value="BEN"/>
    <property type="match status" value="2"/>
</dbReference>
<keyword evidence="2" id="KW-0539">Nucleus</keyword>
<keyword evidence="5" id="KW-1185">Reference proteome</keyword>
<dbReference type="GeneID" id="102545368"/>
<accession>A0ABM5CUS1</accession>
<feature type="compositionally biased region" description="Polar residues" evidence="3">
    <location>
        <begin position="346"/>
        <end position="364"/>
    </location>
</feature>
<feature type="domain" description="BEN" evidence="4">
    <location>
        <begin position="381"/>
        <end position="482"/>
    </location>
</feature>
<feature type="region of interest" description="Disordered" evidence="3">
    <location>
        <begin position="344"/>
        <end position="364"/>
    </location>
</feature>
<feature type="region of interest" description="Disordered" evidence="3">
    <location>
        <begin position="486"/>
        <end position="550"/>
    </location>
</feature>
<dbReference type="InterPro" id="IPR018379">
    <property type="entry name" value="BEN_domain"/>
</dbReference>
<gene>
    <name evidence="6" type="primary">BEND2</name>
</gene>